<sequence length="114" mass="11904">MSSGETYLSDPEAALDALSAVATRAGALTDRLASLVSRIDGLEGGKPWGSTAEYGKPFESQYLAEPGAAFVKEQAQNLARTTEEGADLARRAVQATIESDSNASTRYTGIAPHA</sequence>
<dbReference type="RefSeq" id="WP_231438920.1">
    <property type="nucleotide sequence ID" value="NZ_JAJOMB010000002.1"/>
</dbReference>
<comment type="caution">
    <text evidence="1">The sequence shown here is derived from an EMBL/GenBank/DDBJ whole genome shotgun (WGS) entry which is preliminary data.</text>
</comment>
<keyword evidence="2" id="KW-1185">Reference proteome</keyword>
<gene>
    <name evidence="1" type="ORF">LR394_03735</name>
</gene>
<evidence type="ECO:0000313" key="1">
    <source>
        <dbReference type="EMBL" id="MCD5309991.1"/>
    </source>
</evidence>
<proteinExistence type="predicted"/>
<evidence type="ECO:0000313" key="2">
    <source>
        <dbReference type="Proteomes" id="UP001138997"/>
    </source>
</evidence>
<name>A0A9X1NA25_9ACTN</name>
<dbReference type="Proteomes" id="UP001138997">
    <property type="component" value="Unassembled WGS sequence"/>
</dbReference>
<accession>A0A9X1NA25</accession>
<dbReference type="EMBL" id="JAJOMB010000002">
    <property type="protein sequence ID" value="MCD5309991.1"/>
    <property type="molecule type" value="Genomic_DNA"/>
</dbReference>
<reference evidence="1" key="1">
    <citation type="submission" date="2021-11" db="EMBL/GenBank/DDBJ databases">
        <title>Streptomyces corallinus and Kineosporia corallina sp. nov., two new coral-derived marine actinobacteria.</title>
        <authorList>
            <person name="Buangrab K."/>
            <person name="Sutthacheep M."/>
            <person name="Yeemin T."/>
            <person name="Harunari E."/>
            <person name="Igarashi Y."/>
            <person name="Sripreechasak P."/>
            <person name="Kanchanasin P."/>
            <person name="Tanasupawat S."/>
            <person name="Phongsopitanun W."/>
        </authorList>
    </citation>
    <scope>NUCLEOTIDE SEQUENCE</scope>
    <source>
        <strain evidence="1">JCM 31032</strain>
    </source>
</reference>
<dbReference type="AlphaFoldDB" id="A0A9X1NA25"/>
<protein>
    <submittedName>
        <fullName evidence="1">Uncharacterized protein</fullName>
    </submittedName>
</protein>
<organism evidence="1 2">
    <name type="scientific">Kineosporia babensis</name>
    <dbReference type="NCBI Taxonomy" id="499548"/>
    <lineage>
        <taxon>Bacteria</taxon>
        <taxon>Bacillati</taxon>
        <taxon>Actinomycetota</taxon>
        <taxon>Actinomycetes</taxon>
        <taxon>Kineosporiales</taxon>
        <taxon>Kineosporiaceae</taxon>
        <taxon>Kineosporia</taxon>
    </lineage>
</organism>